<dbReference type="AlphaFoldDB" id="A0A5B7KHH4"/>
<sequence length="95" mass="10689">MPGPARLNQYAAVCQVVRLEGGKSALRPARVANKRVCLGLDKGRLPSGRRCAKGERVREREGHERDTRGTQEGHKGETKGKQERNRERQEGLWDV</sequence>
<organism evidence="2 3">
    <name type="scientific">Portunus trituberculatus</name>
    <name type="common">Swimming crab</name>
    <name type="synonym">Neptunus trituberculatus</name>
    <dbReference type="NCBI Taxonomy" id="210409"/>
    <lineage>
        <taxon>Eukaryota</taxon>
        <taxon>Metazoa</taxon>
        <taxon>Ecdysozoa</taxon>
        <taxon>Arthropoda</taxon>
        <taxon>Crustacea</taxon>
        <taxon>Multicrustacea</taxon>
        <taxon>Malacostraca</taxon>
        <taxon>Eumalacostraca</taxon>
        <taxon>Eucarida</taxon>
        <taxon>Decapoda</taxon>
        <taxon>Pleocyemata</taxon>
        <taxon>Brachyura</taxon>
        <taxon>Eubrachyura</taxon>
        <taxon>Portunoidea</taxon>
        <taxon>Portunidae</taxon>
        <taxon>Portuninae</taxon>
        <taxon>Portunus</taxon>
    </lineage>
</organism>
<protein>
    <submittedName>
        <fullName evidence="2">Uncharacterized protein</fullName>
    </submittedName>
</protein>
<evidence type="ECO:0000313" key="3">
    <source>
        <dbReference type="Proteomes" id="UP000324222"/>
    </source>
</evidence>
<dbReference type="EMBL" id="VSRR010152462">
    <property type="protein sequence ID" value="MPD06680.1"/>
    <property type="molecule type" value="Genomic_DNA"/>
</dbReference>
<reference evidence="2 3" key="1">
    <citation type="submission" date="2019-05" db="EMBL/GenBank/DDBJ databases">
        <title>Another draft genome of Portunus trituberculatus and its Hox gene families provides insights of decapod evolution.</title>
        <authorList>
            <person name="Jeong J.-H."/>
            <person name="Song I."/>
            <person name="Kim S."/>
            <person name="Choi T."/>
            <person name="Kim D."/>
            <person name="Ryu S."/>
            <person name="Kim W."/>
        </authorList>
    </citation>
    <scope>NUCLEOTIDE SEQUENCE [LARGE SCALE GENOMIC DNA]</scope>
    <source>
        <tissue evidence="2">Muscle</tissue>
    </source>
</reference>
<evidence type="ECO:0000256" key="1">
    <source>
        <dbReference type="SAM" id="MobiDB-lite"/>
    </source>
</evidence>
<accession>A0A5B7KHH4</accession>
<dbReference type="Proteomes" id="UP000324222">
    <property type="component" value="Unassembled WGS sequence"/>
</dbReference>
<comment type="caution">
    <text evidence="2">The sequence shown here is derived from an EMBL/GenBank/DDBJ whole genome shotgun (WGS) entry which is preliminary data.</text>
</comment>
<name>A0A5B7KHH4_PORTR</name>
<keyword evidence="3" id="KW-1185">Reference proteome</keyword>
<feature type="compositionally biased region" description="Basic and acidic residues" evidence="1">
    <location>
        <begin position="52"/>
        <end position="95"/>
    </location>
</feature>
<evidence type="ECO:0000313" key="2">
    <source>
        <dbReference type="EMBL" id="MPD06680.1"/>
    </source>
</evidence>
<gene>
    <name evidence="2" type="ORF">E2C01_102504</name>
</gene>
<feature type="region of interest" description="Disordered" evidence="1">
    <location>
        <begin position="44"/>
        <end position="95"/>
    </location>
</feature>
<proteinExistence type="predicted"/>